<dbReference type="InterPro" id="IPR052762">
    <property type="entry name" value="PCW_deacetylase/CE"/>
</dbReference>
<dbReference type="Gene3D" id="2.60.120.260">
    <property type="entry name" value="Galactose-binding domain-like"/>
    <property type="match status" value="1"/>
</dbReference>
<reference evidence="3 4" key="1">
    <citation type="journal article" date="2022" name="Microbiol. Resour. Announc.">
        <title>Complete Genome Sequence of Mesorhizobium ciceri Strain R30, a Rhizobium Used as a Commercial Inoculant for Chickpea in Argentina.</title>
        <authorList>
            <person name="Foresto E."/>
            <person name="Revale S."/>
            <person name="Primo E."/>
            <person name="Nievas F."/>
            <person name="Carezzano E."/>
            <person name="Puente M."/>
            <person name="Alzari P."/>
            <person name="Mart M."/>
            <person name="Ben-Assaya M."/>
            <person name="Mornico D."/>
            <person name="Santoro M."/>
            <person name="Mart F."/>
            <person name="Giordano W."/>
            <person name="Bogino P."/>
        </authorList>
    </citation>
    <scope>NUCLEOTIDE SEQUENCE [LARGE SCALE GENOMIC DNA]</scope>
    <source>
        <strain evidence="3 4">R30</strain>
    </source>
</reference>
<evidence type="ECO:0000313" key="4">
    <source>
        <dbReference type="Proteomes" id="UP001060070"/>
    </source>
</evidence>
<sequence>MKVAGLRPFLIAVLAAAGLNGLTDRCALAGESELHSARLVGRFLATGTQATFEWPGTAIEVEFQGAWLDVVLDDTGRNSMVVDVDGAVSRLDLKKGEHTYRVVSDTVAARHAVRLVRRTEASFGATVLKDIRTDGSFLPPQPKTRSFLVIGDSISAGYGVEGKDAKCRFSADTENQYLTFAAVVARRFGADVTTLAASGKGLVRNYDGSTNATMRDLYTRLMPSRPDREQLPDTNVIVVHLGSNDFSGGARPPDFVARYADLLAQLRANAPGAMIYAGIGPMLWGADLDAAVSAVNKAVAVRRAAGERKIALIRFDSPGGVASRGCDSHPNEIGQGHMADELEARVKADLGWEETK</sequence>
<dbReference type="Pfam" id="PF17996">
    <property type="entry name" value="CE2_N"/>
    <property type="match status" value="1"/>
</dbReference>
<dbReference type="Gene3D" id="3.40.50.1110">
    <property type="entry name" value="SGNH hydrolase"/>
    <property type="match status" value="1"/>
</dbReference>
<dbReference type="Proteomes" id="UP001060070">
    <property type="component" value="Chromosome"/>
</dbReference>
<name>A0AB38TBK0_9HYPH</name>
<organism evidence="3 4">
    <name type="scientific">Mesorhizobium ciceri</name>
    <dbReference type="NCBI Taxonomy" id="39645"/>
    <lineage>
        <taxon>Bacteria</taxon>
        <taxon>Pseudomonadati</taxon>
        <taxon>Pseudomonadota</taxon>
        <taxon>Alphaproteobacteria</taxon>
        <taxon>Hyphomicrobiales</taxon>
        <taxon>Phyllobacteriaceae</taxon>
        <taxon>Mesorhizobium</taxon>
    </lineage>
</organism>
<dbReference type="GeneID" id="91558981"/>
<dbReference type="Pfam" id="PF13472">
    <property type="entry name" value="Lipase_GDSL_2"/>
    <property type="match status" value="1"/>
</dbReference>
<dbReference type="SUPFAM" id="SSF52266">
    <property type="entry name" value="SGNH hydrolase"/>
    <property type="match status" value="1"/>
</dbReference>
<dbReference type="InterPro" id="IPR013830">
    <property type="entry name" value="SGNH_hydro"/>
</dbReference>
<feature type="domain" description="SGNH hydrolase-type esterase" evidence="1">
    <location>
        <begin position="149"/>
        <end position="335"/>
    </location>
</feature>
<proteinExistence type="predicted"/>
<dbReference type="InterPro" id="IPR036514">
    <property type="entry name" value="SGNH_hydro_sf"/>
</dbReference>
<dbReference type="RefSeq" id="WP_081714202.1">
    <property type="nucleotide sequence ID" value="NZ_CP088147.1"/>
</dbReference>
<dbReference type="InterPro" id="IPR037461">
    <property type="entry name" value="CtCE2-like_dom"/>
</dbReference>
<dbReference type="EMBL" id="CP088147">
    <property type="protein sequence ID" value="UTU52117.1"/>
    <property type="molecule type" value="Genomic_DNA"/>
</dbReference>
<feature type="domain" description="Carbohydrate esterase 2 N-terminal" evidence="2">
    <location>
        <begin position="40"/>
        <end position="142"/>
    </location>
</feature>
<evidence type="ECO:0000259" key="1">
    <source>
        <dbReference type="Pfam" id="PF13472"/>
    </source>
</evidence>
<protein>
    <submittedName>
        <fullName evidence="3">GDSL-type esterase/lipase family protein</fullName>
    </submittedName>
</protein>
<dbReference type="CDD" id="cd01831">
    <property type="entry name" value="Endoglucanase_E_like"/>
    <property type="match status" value="1"/>
</dbReference>
<dbReference type="PANTHER" id="PTHR37834:SF2">
    <property type="entry name" value="ESTERASE, SGNH HYDROLASE-TYPE"/>
    <property type="match status" value="1"/>
</dbReference>
<gene>
    <name evidence="3" type="ORF">LRP29_01265</name>
</gene>
<evidence type="ECO:0000259" key="2">
    <source>
        <dbReference type="Pfam" id="PF17996"/>
    </source>
</evidence>
<keyword evidence="4" id="KW-1185">Reference proteome</keyword>
<dbReference type="AlphaFoldDB" id="A0AB38TBK0"/>
<dbReference type="InterPro" id="IPR040794">
    <property type="entry name" value="CE2_N"/>
</dbReference>
<evidence type="ECO:0000313" key="3">
    <source>
        <dbReference type="EMBL" id="UTU52117.1"/>
    </source>
</evidence>
<accession>A0AB38TBK0</accession>
<dbReference type="PANTHER" id="PTHR37834">
    <property type="entry name" value="GDSL-LIKE LIPASE/ACYLHYDROLASE DOMAIN PROTEIN (AFU_ORTHOLOGUE AFUA_2G00620)"/>
    <property type="match status" value="1"/>
</dbReference>
<dbReference type="GO" id="GO:0052689">
    <property type="term" value="F:carboxylic ester hydrolase activity"/>
    <property type="evidence" value="ECO:0007669"/>
    <property type="project" value="InterPro"/>
</dbReference>